<dbReference type="FunFam" id="3.40.50.720:FF:000173">
    <property type="entry name" value="3-oxoacyl-[acyl-carrier protein] reductase"/>
    <property type="match status" value="1"/>
</dbReference>
<evidence type="ECO:0000256" key="1">
    <source>
        <dbReference type="ARBA" id="ARBA00006484"/>
    </source>
</evidence>
<dbReference type="PRINTS" id="PR00081">
    <property type="entry name" value="GDHRDH"/>
</dbReference>
<dbReference type="GO" id="GO:0032787">
    <property type="term" value="P:monocarboxylic acid metabolic process"/>
    <property type="evidence" value="ECO:0007669"/>
    <property type="project" value="UniProtKB-ARBA"/>
</dbReference>
<evidence type="ECO:0000313" key="4">
    <source>
        <dbReference type="EMBL" id="KQB33676.1"/>
    </source>
</evidence>
<feature type="domain" description="Ketoreductase" evidence="3">
    <location>
        <begin position="3"/>
        <end position="178"/>
    </location>
</feature>
<dbReference type="Proteomes" id="UP000050320">
    <property type="component" value="Unassembled WGS sequence"/>
</dbReference>
<dbReference type="PROSITE" id="PS00061">
    <property type="entry name" value="ADH_SHORT"/>
    <property type="match status" value="1"/>
</dbReference>
<evidence type="ECO:0000256" key="2">
    <source>
        <dbReference type="ARBA" id="ARBA00023002"/>
    </source>
</evidence>
<name>A0A0N8VKG7_9ARCH</name>
<dbReference type="InterPro" id="IPR002347">
    <property type="entry name" value="SDR_fam"/>
</dbReference>
<dbReference type="PANTHER" id="PTHR42879">
    <property type="entry name" value="3-OXOACYL-(ACYL-CARRIER-PROTEIN) REDUCTASE"/>
    <property type="match status" value="1"/>
</dbReference>
<proteinExistence type="inferred from homology"/>
<dbReference type="GO" id="GO:0016491">
    <property type="term" value="F:oxidoreductase activity"/>
    <property type="evidence" value="ECO:0007669"/>
    <property type="project" value="UniProtKB-KW"/>
</dbReference>
<dbReference type="PRINTS" id="PR00080">
    <property type="entry name" value="SDRFAMILY"/>
</dbReference>
<dbReference type="InterPro" id="IPR050259">
    <property type="entry name" value="SDR"/>
</dbReference>
<dbReference type="Pfam" id="PF13561">
    <property type="entry name" value="adh_short_C2"/>
    <property type="match status" value="1"/>
</dbReference>
<dbReference type="EMBL" id="LKBG01000282">
    <property type="protein sequence ID" value="KQB33676.1"/>
    <property type="molecule type" value="Genomic_DNA"/>
</dbReference>
<sequence>MQKRIIVTGSNRGIGFAIAERLAMDKFSVIMVDYDANVIETAENLNKIYGNVTGIQCDVSDYKSCESALSNIEKNIYGIVNNAGINRDVLFKNMTYDQWDSVIKTDLYSVYNITKLFIETMISNKEGRIVNISSASWQGNIGQANYAAAKAGIIGFTKTLARELGRYNITVNAVIPGFIKTPMTDKLPDKIRDKFIEKISLGRIGLPEDVANAVAFLMDDRSSYISGTMIEVGGGLVL</sequence>
<protein>
    <submittedName>
        <fullName evidence="4">3-oxoacyl-ACP synthase</fullName>
    </submittedName>
</protein>
<keyword evidence="2" id="KW-0560">Oxidoreductase</keyword>
<organism evidence="4 5">
    <name type="scientific">Acidiplasma aeolicum</name>
    <dbReference type="NCBI Taxonomy" id="507754"/>
    <lineage>
        <taxon>Archaea</taxon>
        <taxon>Methanobacteriati</taxon>
        <taxon>Thermoplasmatota</taxon>
        <taxon>Thermoplasmata</taxon>
        <taxon>Thermoplasmatales</taxon>
        <taxon>Ferroplasmaceae</taxon>
        <taxon>Acidiplasma</taxon>
    </lineage>
</organism>
<dbReference type="InterPro" id="IPR036291">
    <property type="entry name" value="NAD(P)-bd_dom_sf"/>
</dbReference>
<dbReference type="InterPro" id="IPR020904">
    <property type="entry name" value="Sc_DH/Rdtase_CS"/>
</dbReference>
<dbReference type="InterPro" id="IPR057326">
    <property type="entry name" value="KR_dom"/>
</dbReference>
<dbReference type="NCBIfam" id="NF009466">
    <property type="entry name" value="PRK12826.1-2"/>
    <property type="match status" value="1"/>
</dbReference>
<dbReference type="Gene3D" id="3.40.50.720">
    <property type="entry name" value="NAD(P)-binding Rossmann-like Domain"/>
    <property type="match status" value="1"/>
</dbReference>
<evidence type="ECO:0000313" key="5">
    <source>
        <dbReference type="Proteomes" id="UP000050320"/>
    </source>
</evidence>
<evidence type="ECO:0000259" key="3">
    <source>
        <dbReference type="SMART" id="SM00822"/>
    </source>
</evidence>
<accession>A0A0N8VKG7</accession>
<comment type="similarity">
    <text evidence="1">Belongs to the short-chain dehydrogenases/reductases (SDR) family.</text>
</comment>
<gene>
    <name evidence="4" type="ORF">AOG54_06690</name>
</gene>
<reference evidence="4 5" key="1">
    <citation type="submission" date="2015-09" db="EMBL/GenBank/DDBJ databases">
        <title>Heavy metals and arsenic resistance mechanisms in polyextremophilic archaea of the family Ferroplasmaceae.</title>
        <authorList>
            <person name="Bulaev A.G."/>
            <person name="Kanygina A.V."/>
        </authorList>
    </citation>
    <scope>NUCLEOTIDE SEQUENCE [LARGE SCALE GENOMIC DNA]</scope>
    <source>
        <strain evidence="4 5">VT</strain>
    </source>
</reference>
<keyword evidence="5" id="KW-1185">Reference proteome</keyword>
<comment type="caution">
    <text evidence="4">The sequence shown here is derived from an EMBL/GenBank/DDBJ whole genome shotgun (WGS) entry which is preliminary data.</text>
</comment>
<dbReference type="AlphaFoldDB" id="A0A0N8VKG7"/>
<dbReference type="RefSeq" id="WP_055032627.1">
    <property type="nucleotide sequence ID" value="NZ_JBBYJF010000005.1"/>
</dbReference>
<dbReference type="OrthoDB" id="24596at2157"/>
<dbReference type="SUPFAM" id="SSF51735">
    <property type="entry name" value="NAD(P)-binding Rossmann-fold domains"/>
    <property type="match status" value="1"/>
</dbReference>
<dbReference type="SMART" id="SM00822">
    <property type="entry name" value="PKS_KR"/>
    <property type="match status" value="1"/>
</dbReference>
<dbReference type="PANTHER" id="PTHR42879:SF2">
    <property type="entry name" value="3-OXOACYL-[ACYL-CARRIER-PROTEIN] REDUCTASE FABG"/>
    <property type="match status" value="1"/>
</dbReference>